<reference evidence="7 8" key="1">
    <citation type="submission" date="2015-11" db="EMBL/GenBank/DDBJ databases">
        <title>Genomic Taxonomy of the Vibrionaceae.</title>
        <authorList>
            <person name="Gomez-Gil B."/>
            <person name="Enciso-Ibarra J."/>
        </authorList>
    </citation>
    <scope>NUCLEOTIDE SEQUENCE [LARGE SCALE GENOMIC DNA]</scope>
    <source>
        <strain evidence="7 8">CAIM 912</strain>
    </source>
</reference>
<dbReference type="PANTHER" id="PTHR24276">
    <property type="entry name" value="POLYSERASE-RELATED"/>
    <property type="match status" value="1"/>
</dbReference>
<evidence type="ECO:0000313" key="7">
    <source>
        <dbReference type="EMBL" id="KXF79759.1"/>
    </source>
</evidence>
<dbReference type="CDD" id="cd00190">
    <property type="entry name" value="Tryp_SPc"/>
    <property type="match status" value="1"/>
</dbReference>
<dbReference type="PROSITE" id="PS50240">
    <property type="entry name" value="TRYPSIN_DOM"/>
    <property type="match status" value="1"/>
</dbReference>
<dbReference type="InterPro" id="IPR001314">
    <property type="entry name" value="Peptidase_S1A"/>
</dbReference>
<dbReference type="Pfam" id="PF00089">
    <property type="entry name" value="Trypsin"/>
    <property type="match status" value="1"/>
</dbReference>
<feature type="chain" id="PRO_5007465542" description="Peptidase S1 domain-containing protein" evidence="5">
    <location>
        <begin position="25"/>
        <end position="327"/>
    </location>
</feature>
<keyword evidence="5" id="KW-0732">Signal</keyword>
<accession>A0A135I2T4</accession>
<dbReference type="InterPro" id="IPR043504">
    <property type="entry name" value="Peptidase_S1_PA_chymotrypsin"/>
</dbReference>
<evidence type="ECO:0000259" key="6">
    <source>
        <dbReference type="PROSITE" id="PS50240"/>
    </source>
</evidence>
<name>A0A135I2T4_9GAMM</name>
<dbReference type="STRING" id="294935.ATN88_12640"/>
<dbReference type="FunFam" id="2.40.10.10:FF:000068">
    <property type="entry name" value="transmembrane protease serine 2"/>
    <property type="match status" value="1"/>
</dbReference>
<dbReference type="GO" id="GO:0006508">
    <property type="term" value="P:proteolysis"/>
    <property type="evidence" value="ECO:0007669"/>
    <property type="project" value="UniProtKB-KW"/>
</dbReference>
<dbReference type="SMART" id="SM00020">
    <property type="entry name" value="Tryp_SPc"/>
    <property type="match status" value="1"/>
</dbReference>
<comment type="similarity">
    <text evidence="1">Belongs to the peptidase S1 family.</text>
</comment>
<dbReference type="InterPro" id="IPR001254">
    <property type="entry name" value="Trypsin_dom"/>
</dbReference>
<feature type="domain" description="Peptidase S1" evidence="6">
    <location>
        <begin position="31"/>
        <end position="281"/>
    </location>
</feature>
<keyword evidence="2" id="KW-1015">Disulfide bond</keyword>
<dbReference type="SUPFAM" id="SSF50494">
    <property type="entry name" value="Trypsin-like serine proteases"/>
    <property type="match status" value="1"/>
</dbReference>
<organism evidence="7 8">
    <name type="scientific">Enterovibrio coralii</name>
    <dbReference type="NCBI Taxonomy" id="294935"/>
    <lineage>
        <taxon>Bacteria</taxon>
        <taxon>Pseudomonadati</taxon>
        <taxon>Pseudomonadota</taxon>
        <taxon>Gammaproteobacteria</taxon>
        <taxon>Vibrionales</taxon>
        <taxon>Vibrionaceae</taxon>
        <taxon>Enterovibrio</taxon>
    </lineage>
</organism>
<keyword evidence="3" id="KW-0645">Protease</keyword>
<dbReference type="InterPro" id="IPR009003">
    <property type="entry name" value="Peptidase_S1_PA"/>
</dbReference>
<dbReference type="RefSeq" id="WP_067420010.1">
    <property type="nucleotide sequence ID" value="NZ_LNTY01000060.1"/>
</dbReference>
<feature type="signal peptide" evidence="5">
    <location>
        <begin position="1"/>
        <end position="24"/>
    </location>
</feature>
<dbReference type="PROSITE" id="PS00134">
    <property type="entry name" value="TRYPSIN_HIS"/>
    <property type="match status" value="1"/>
</dbReference>
<feature type="region of interest" description="Disordered" evidence="4">
    <location>
        <begin position="283"/>
        <end position="302"/>
    </location>
</feature>
<evidence type="ECO:0000256" key="5">
    <source>
        <dbReference type="SAM" id="SignalP"/>
    </source>
</evidence>
<dbReference type="EMBL" id="LNTY01000060">
    <property type="protein sequence ID" value="KXF79759.1"/>
    <property type="molecule type" value="Genomic_DNA"/>
</dbReference>
<evidence type="ECO:0000256" key="2">
    <source>
        <dbReference type="ARBA" id="ARBA00023157"/>
    </source>
</evidence>
<keyword evidence="8" id="KW-1185">Reference proteome</keyword>
<dbReference type="PANTHER" id="PTHR24276:SF91">
    <property type="entry name" value="AT26814P-RELATED"/>
    <property type="match status" value="1"/>
</dbReference>
<gene>
    <name evidence="7" type="ORF">ATN88_12640</name>
</gene>
<dbReference type="InterPro" id="IPR018114">
    <property type="entry name" value="TRYPSIN_HIS"/>
</dbReference>
<evidence type="ECO:0000256" key="3">
    <source>
        <dbReference type="RuleBase" id="RU363034"/>
    </source>
</evidence>
<dbReference type="InterPro" id="IPR050430">
    <property type="entry name" value="Peptidase_S1"/>
</dbReference>
<comment type="caution">
    <text evidence="7">The sequence shown here is derived from an EMBL/GenBank/DDBJ whole genome shotgun (WGS) entry which is preliminary data.</text>
</comment>
<dbReference type="PRINTS" id="PR00722">
    <property type="entry name" value="CHYMOTRYPSIN"/>
</dbReference>
<dbReference type="PROSITE" id="PS00135">
    <property type="entry name" value="TRYPSIN_SER"/>
    <property type="match status" value="1"/>
</dbReference>
<evidence type="ECO:0000256" key="4">
    <source>
        <dbReference type="SAM" id="MobiDB-lite"/>
    </source>
</evidence>
<evidence type="ECO:0000313" key="8">
    <source>
        <dbReference type="Proteomes" id="UP000070529"/>
    </source>
</evidence>
<dbReference type="Gene3D" id="2.40.10.10">
    <property type="entry name" value="Trypsin-like serine proteases"/>
    <property type="match status" value="1"/>
</dbReference>
<dbReference type="OrthoDB" id="9813836at2"/>
<evidence type="ECO:0000256" key="1">
    <source>
        <dbReference type="ARBA" id="ARBA00007664"/>
    </source>
</evidence>
<protein>
    <recommendedName>
        <fullName evidence="6">Peptidase S1 domain-containing protein</fullName>
    </recommendedName>
</protein>
<sequence length="327" mass="34289">MKAKQWLGSVVLVLSAFFAGNTYAEDKQPRIVGGSLISISDAPWQVFLRGVRGNTTISCGGSIIADNFILTAAHCLYRLEDFTFTVYAGSAYWPNGTALPVTGRYLHPNYDDNTLDNDIALLRISGTLPSTARSILLVDEANQIAFNNEAANGTADNLFVSGWGSTSQDGSGDTDDLMGVLMTGVPDNQCSWLIDGFGNYVPALGDITICANSTSNEGTCTGDSGGPLVWQDPSHAGDTDLGARLIGIVSYGLARECGNTGSPDGFAEVSHYLTWIAQTMDQNRIDDSGDDSGDGGSGGGGGGGSMGGLLTLSLFGLLYLSRRKHLS</sequence>
<dbReference type="InterPro" id="IPR033116">
    <property type="entry name" value="TRYPSIN_SER"/>
</dbReference>
<keyword evidence="3" id="KW-0720">Serine protease</keyword>
<keyword evidence="3" id="KW-0378">Hydrolase</keyword>
<dbReference type="AlphaFoldDB" id="A0A135I2T4"/>
<dbReference type="GO" id="GO:0004252">
    <property type="term" value="F:serine-type endopeptidase activity"/>
    <property type="evidence" value="ECO:0007669"/>
    <property type="project" value="InterPro"/>
</dbReference>
<dbReference type="Proteomes" id="UP000070529">
    <property type="component" value="Unassembled WGS sequence"/>
</dbReference>
<proteinExistence type="inferred from homology"/>